<dbReference type="GO" id="GO:0007004">
    <property type="term" value="P:telomere maintenance via telomerase"/>
    <property type="evidence" value="ECO:0007669"/>
    <property type="project" value="TreeGrafter"/>
</dbReference>
<dbReference type="CDD" id="cd04474">
    <property type="entry name" value="RPA1_DBD_A"/>
    <property type="match status" value="1"/>
</dbReference>
<dbReference type="Pfam" id="PF16900">
    <property type="entry name" value="REPA_OB_2"/>
    <property type="match status" value="1"/>
</dbReference>
<evidence type="ECO:0000259" key="14">
    <source>
        <dbReference type="PROSITE" id="PS50158"/>
    </source>
</evidence>
<dbReference type="SUPFAM" id="SSF57756">
    <property type="entry name" value="Retrovirus zinc finger-like domains"/>
    <property type="match status" value="1"/>
</dbReference>
<dbReference type="InterPro" id="IPR031657">
    <property type="entry name" value="REPA_OB_2"/>
</dbReference>
<dbReference type="NCBIfam" id="TIGR00617">
    <property type="entry name" value="rpa1"/>
    <property type="match status" value="1"/>
</dbReference>
<dbReference type="AlphaFoldDB" id="A0AAP0CW34"/>
<dbReference type="EMBL" id="JBCNJP010000019">
    <property type="protein sequence ID" value="KAK9061550.1"/>
    <property type="molecule type" value="Genomic_DNA"/>
</dbReference>
<evidence type="ECO:0000256" key="8">
    <source>
        <dbReference type="ARBA" id="ARBA00023125"/>
    </source>
</evidence>
<dbReference type="InterPro" id="IPR004591">
    <property type="entry name" value="Rfa1"/>
</dbReference>
<keyword evidence="6 12" id="KW-0863">Zinc-finger</keyword>
<keyword evidence="4 13" id="KW-0479">Metal-binding</keyword>
<dbReference type="GO" id="GO:0000724">
    <property type="term" value="P:double-strand break repair via homologous recombination"/>
    <property type="evidence" value="ECO:0007669"/>
    <property type="project" value="TreeGrafter"/>
</dbReference>
<evidence type="ECO:0000256" key="3">
    <source>
        <dbReference type="ARBA" id="ARBA00022705"/>
    </source>
</evidence>
<dbReference type="InterPro" id="IPR012340">
    <property type="entry name" value="NA-bd_OB-fold"/>
</dbReference>
<evidence type="ECO:0000256" key="1">
    <source>
        <dbReference type="ARBA" id="ARBA00004123"/>
    </source>
</evidence>
<organism evidence="15 16">
    <name type="scientific">Deinandra increscens subsp. villosa</name>
    <dbReference type="NCBI Taxonomy" id="3103831"/>
    <lineage>
        <taxon>Eukaryota</taxon>
        <taxon>Viridiplantae</taxon>
        <taxon>Streptophyta</taxon>
        <taxon>Embryophyta</taxon>
        <taxon>Tracheophyta</taxon>
        <taxon>Spermatophyta</taxon>
        <taxon>Magnoliopsida</taxon>
        <taxon>eudicotyledons</taxon>
        <taxon>Gunneridae</taxon>
        <taxon>Pentapetalae</taxon>
        <taxon>asterids</taxon>
        <taxon>campanulids</taxon>
        <taxon>Asterales</taxon>
        <taxon>Asteraceae</taxon>
        <taxon>Asteroideae</taxon>
        <taxon>Heliantheae alliance</taxon>
        <taxon>Madieae</taxon>
        <taxon>Madiinae</taxon>
        <taxon>Deinandra</taxon>
    </lineage>
</organism>
<dbReference type="PANTHER" id="PTHR23273">
    <property type="entry name" value="REPLICATION FACTOR A 1, RFA1"/>
    <property type="match status" value="1"/>
</dbReference>
<dbReference type="InterPro" id="IPR007199">
    <property type="entry name" value="Rep_factor-A_N"/>
</dbReference>
<evidence type="ECO:0000256" key="6">
    <source>
        <dbReference type="ARBA" id="ARBA00022771"/>
    </source>
</evidence>
<evidence type="ECO:0000256" key="4">
    <source>
        <dbReference type="ARBA" id="ARBA00022723"/>
    </source>
</evidence>
<evidence type="ECO:0000256" key="10">
    <source>
        <dbReference type="ARBA" id="ARBA00023204"/>
    </source>
</evidence>
<dbReference type="Pfam" id="PF08646">
    <property type="entry name" value="Rep_fac-A_C"/>
    <property type="match status" value="1"/>
</dbReference>
<dbReference type="GO" id="GO:0003684">
    <property type="term" value="F:damaged DNA binding"/>
    <property type="evidence" value="ECO:0007669"/>
    <property type="project" value="TreeGrafter"/>
</dbReference>
<dbReference type="Gene3D" id="4.10.60.10">
    <property type="entry name" value="Zinc finger, CCHC-type"/>
    <property type="match status" value="1"/>
</dbReference>
<proteinExistence type="inferred from homology"/>
<dbReference type="InterPro" id="IPR036875">
    <property type="entry name" value="Znf_CCHC_sf"/>
</dbReference>
<dbReference type="InterPro" id="IPR001878">
    <property type="entry name" value="Znf_CCHC"/>
</dbReference>
<evidence type="ECO:0000256" key="5">
    <source>
        <dbReference type="ARBA" id="ARBA00022763"/>
    </source>
</evidence>
<evidence type="ECO:0000256" key="7">
    <source>
        <dbReference type="ARBA" id="ARBA00022833"/>
    </source>
</evidence>
<dbReference type="Gene3D" id="2.40.50.140">
    <property type="entry name" value="Nucleic acid-binding proteins"/>
    <property type="match status" value="4"/>
</dbReference>
<keyword evidence="16" id="KW-1185">Reference proteome</keyword>
<keyword evidence="10" id="KW-0234">DNA repair</keyword>
<keyword evidence="5" id="KW-0227">DNA damage</keyword>
<dbReference type="GO" id="GO:0008270">
    <property type="term" value="F:zinc ion binding"/>
    <property type="evidence" value="ECO:0007669"/>
    <property type="project" value="UniProtKB-KW"/>
</dbReference>
<dbReference type="Proteomes" id="UP001408789">
    <property type="component" value="Unassembled WGS sequence"/>
</dbReference>
<keyword evidence="8 13" id="KW-0238">DNA-binding</keyword>
<protein>
    <recommendedName>
        <fullName evidence="13">Replication protein A subunit</fullName>
    </recommendedName>
</protein>
<evidence type="ECO:0000256" key="2">
    <source>
        <dbReference type="ARBA" id="ARBA00005690"/>
    </source>
</evidence>
<dbReference type="GO" id="GO:0007140">
    <property type="term" value="P:male meiotic nuclear division"/>
    <property type="evidence" value="ECO:0007669"/>
    <property type="project" value="UniProtKB-ARBA"/>
</dbReference>
<dbReference type="CDD" id="cd04477">
    <property type="entry name" value="RPA1N"/>
    <property type="match status" value="1"/>
</dbReference>
<comment type="subunit">
    <text evidence="13">Heterotrimer of RPA1, RPA2 and RPA3 (canonical replication protein A complex).</text>
</comment>
<evidence type="ECO:0000256" key="11">
    <source>
        <dbReference type="ARBA" id="ARBA00023242"/>
    </source>
</evidence>
<dbReference type="SMART" id="SM00343">
    <property type="entry name" value="ZnF_C2HC"/>
    <property type="match status" value="1"/>
</dbReference>
<dbReference type="PANTHER" id="PTHR23273:SF4">
    <property type="entry name" value="REPLICATION PROTEIN A OB DOMAIN-CONTAINING PROTEIN"/>
    <property type="match status" value="1"/>
</dbReference>
<comment type="subcellular location">
    <subcellularLocation>
        <location evidence="1 13">Nucleus</location>
    </subcellularLocation>
</comment>
<dbReference type="Pfam" id="PF00098">
    <property type="entry name" value="zf-CCHC"/>
    <property type="match status" value="1"/>
</dbReference>
<dbReference type="GO" id="GO:0006289">
    <property type="term" value="P:nucleotide-excision repair"/>
    <property type="evidence" value="ECO:0007669"/>
    <property type="project" value="TreeGrafter"/>
</dbReference>
<dbReference type="FunFam" id="2.40.50.140:FF:000064">
    <property type="entry name" value="Replication protein A subunit"/>
    <property type="match status" value="1"/>
</dbReference>
<dbReference type="FunFam" id="2.40.50.140:FF:000041">
    <property type="entry name" value="Replication protein A subunit"/>
    <property type="match status" value="1"/>
</dbReference>
<evidence type="ECO:0000256" key="13">
    <source>
        <dbReference type="RuleBase" id="RU364130"/>
    </source>
</evidence>
<accession>A0AAP0CW34</accession>
<evidence type="ECO:0000256" key="9">
    <source>
        <dbReference type="ARBA" id="ARBA00023172"/>
    </source>
</evidence>
<keyword evidence="7 13" id="KW-0862">Zinc</keyword>
<feature type="domain" description="CCHC-type" evidence="14">
    <location>
        <begin position="807"/>
        <end position="821"/>
    </location>
</feature>
<reference evidence="15 16" key="1">
    <citation type="submission" date="2024-04" db="EMBL/GenBank/DDBJ databases">
        <title>The reference genome of an endangered Asteraceae, Deinandra increscens subsp. villosa, native to the Central Coast of California.</title>
        <authorList>
            <person name="Guilliams M."/>
            <person name="Hasenstab-Lehman K."/>
            <person name="Meyer R."/>
            <person name="Mcevoy S."/>
        </authorList>
    </citation>
    <scope>NUCLEOTIDE SEQUENCE [LARGE SCALE GENOMIC DNA]</scope>
    <source>
        <tissue evidence="15">Leaf</tissue>
    </source>
</reference>
<dbReference type="CDD" id="cd04475">
    <property type="entry name" value="RPA1_DBD_B"/>
    <property type="match status" value="1"/>
</dbReference>
<keyword evidence="9" id="KW-0233">DNA recombination</keyword>
<dbReference type="Pfam" id="PF01336">
    <property type="entry name" value="tRNA_anti-codon"/>
    <property type="match status" value="1"/>
</dbReference>
<dbReference type="CDD" id="cd04476">
    <property type="entry name" value="RPA1_DBD_C"/>
    <property type="match status" value="1"/>
</dbReference>
<name>A0AAP0CW34_9ASTR</name>
<evidence type="ECO:0000256" key="12">
    <source>
        <dbReference type="PROSITE-ProRule" id="PRU00047"/>
    </source>
</evidence>
<evidence type="ECO:0000313" key="16">
    <source>
        <dbReference type="Proteomes" id="UP001408789"/>
    </source>
</evidence>
<dbReference type="GO" id="GO:0006260">
    <property type="term" value="P:DNA replication"/>
    <property type="evidence" value="ECO:0007669"/>
    <property type="project" value="UniProtKB-KW"/>
</dbReference>
<dbReference type="InterPro" id="IPR004365">
    <property type="entry name" value="NA-bd_OB_tRNA"/>
</dbReference>
<dbReference type="InterPro" id="IPR047192">
    <property type="entry name" value="Euk_RPA1_DBD_C"/>
</dbReference>
<dbReference type="InterPro" id="IPR013955">
    <property type="entry name" value="Rep_factor-A_C"/>
</dbReference>
<dbReference type="FunFam" id="2.40.50.140:FF:000117">
    <property type="entry name" value="Replication protein A subunit"/>
    <property type="match status" value="1"/>
</dbReference>
<comment type="similarity">
    <text evidence="2 13">Belongs to the replication factor A protein 1 family.</text>
</comment>
<sequence>MAVNLTAGAIQMLCSGEWQKMNLKPVLQVTEVRIVQTQTQADGGGDKNKPDRYGLFLSDGSFCLQGMLATQLNEMVTSHQLQKGSIVQLTEFVCNSIKDRIIVIIINLNVIIDTCDIIGDPKQFPVKPPGNENFPAERSSVPMQSSLNQPAATVTRPYNNVGPPVHTLNTEHNAGLHSYENQRSGVPMQSSMNRPTVIRPHTNVGPPVHTPMSSRDAGVHSYNSPFNNNSANNRMQTIRPSFNQIPQMYGNRGPTAKNETPARVIPIAALNPYQGRWTIKARVTAKGVLRHYSNAKGDGKVFSFDLLDSDGGEIRATCFNAVADQFFDQIEVGKVYYMSRGSVKPAQKAFNHLKNDHEITLDQTSTIQPCFDDDNSIPSQQFHFRPIAEIEGMESNTILDVIGVVYGITPISSIMTKNQTEAQKRSLSLRDNSGRSIDLTLWGNLCNVDGQTIQTRLDSGQFPVLAVKSARVYEYNGKSIGTISSSQLSIEPDIPDARKLRDWFDNVGRNTPSVSMSRESVPQTNKKTLSQIKDEKLGTGEKPDWITVNATIWHMKLDNFYYTACPLMIGDRNCNKKVVNNGDGKWRCDKCDQTVDECEYRYMLQVQLQDHTGLIWATAFQETGEDIIGIPAKDLHIIKYEKQDEDKFSEIVRNALFKEFSFKLKVKEESYNDDQRVKSNIVKVEQTNFSSNTKVLLQDLERTLKKEDPSSIAVNLGLSPQIGTVGRQTVLPASNVGQYGGSGGKMNSGVPSGGGNSAASGFNPQIGTVGRQTVLPASHAGQYGGSGGRMSSGVPSGGGNSGASGECFKCHKIGHWARDCPGVSNVPSYSGY</sequence>
<keyword evidence="3 13" id="KW-0235">DNA replication</keyword>
<comment type="function">
    <text evidence="13">Component of the replication protein A complex (RPA) required for DNA recombination, repair and replication. The activity of RPA is mediated by single-stranded DNA binding and protein interactions. Probably involved in repair of double-strand DNA breaks (DSBs) induced by genotoxic stresses.</text>
</comment>
<dbReference type="Pfam" id="PF04057">
    <property type="entry name" value="Rep-A_N"/>
    <property type="match status" value="1"/>
</dbReference>
<evidence type="ECO:0000313" key="15">
    <source>
        <dbReference type="EMBL" id="KAK9061550.1"/>
    </source>
</evidence>
<dbReference type="GO" id="GO:0043047">
    <property type="term" value="F:single-stranded telomeric DNA binding"/>
    <property type="evidence" value="ECO:0007669"/>
    <property type="project" value="TreeGrafter"/>
</dbReference>
<dbReference type="GO" id="GO:0005662">
    <property type="term" value="C:DNA replication factor A complex"/>
    <property type="evidence" value="ECO:0007669"/>
    <property type="project" value="TreeGrafter"/>
</dbReference>
<dbReference type="SUPFAM" id="SSF50249">
    <property type="entry name" value="Nucleic acid-binding proteins"/>
    <property type="match status" value="4"/>
</dbReference>
<gene>
    <name evidence="15" type="ORF">SSX86_018732</name>
</gene>
<dbReference type="FunFam" id="2.40.50.140:FF:000090">
    <property type="entry name" value="Replication protein A subunit"/>
    <property type="match status" value="1"/>
</dbReference>
<dbReference type="PROSITE" id="PS50158">
    <property type="entry name" value="ZF_CCHC"/>
    <property type="match status" value="1"/>
</dbReference>
<comment type="caution">
    <text evidence="15">The sequence shown here is derived from an EMBL/GenBank/DDBJ whole genome shotgun (WGS) entry which is preliminary data.</text>
</comment>
<keyword evidence="11 13" id="KW-0539">Nucleus</keyword>